<organism evidence="1 2">
    <name type="scientific">Armillaria borealis</name>
    <dbReference type="NCBI Taxonomy" id="47425"/>
    <lineage>
        <taxon>Eukaryota</taxon>
        <taxon>Fungi</taxon>
        <taxon>Dikarya</taxon>
        <taxon>Basidiomycota</taxon>
        <taxon>Agaricomycotina</taxon>
        <taxon>Agaricomycetes</taxon>
        <taxon>Agaricomycetidae</taxon>
        <taxon>Agaricales</taxon>
        <taxon>Marasmiineae</taxon>
        <taxon>Physalacriaceae</taxon>
        <taxon>Armillaria</taxon>
    </lineage>
</organism>
<name>A0AA39JE83_9AGAR</name>
<proteinExistence type="predicted"/>
<keyword evidence="2" id="KW-1185">Reference proteome</keyword>
<dbReference type="SUPFAM" id="SSF52540">
    <property type="entry name" value="P-loop containing nucleoside triphosphate hydrolases"/>
    <property type="match status" value="1"/>
</dbReference>
<sequence length="609" mass="69589">MVTGGINFMFDLEDDLPRYVRPGQGGIITVPPDATIADLQRMIMKAVELPDPLILLDNDRSSTGHVWYAFPETTLASQVPQRNDGWRFVYVYPRRYKQVISLKDVFCKREEAIHTVYTRAKLSREDPFIVRGPLGSGKSTLLDLLSNYIMQEEPDANVFYVPRWTASDSPDGELLNFNKRFSRLASVSIEFIEMSERPAWLLMDDMESSYWDRHLWQWIKDAHIVKDVRIVVFCRYGCVFGRNADPTAIPLDASPRIFIDRRCHMVQQQRGVSIDEDLERCFFLLTNGHIGAITALYGMLQKTSLPSQPRSNKFSLADFEAAVPSLQKFTHELGEACELKKGLPPQSLLTDVGRPSFAAFFRRLLKHGSLLCTESRLVYVEYGGLDQWVFLDDPMNSNTCLTAIRQGWVFSSPCGDFGNTVIVSLSTPLLQCWFSQHLIPCELEASFESPLDLVCQVTALFRPSLLRDLPVRFGTPIESRYHMEFYRAASALTDSAVVVSPDFATNPNRDTQGRIDFPLAHKKWGIELTRDGNRLDGGRNPRLENYGQWLEEGDMTQYIFVDYRVTRPIHSHPDIRHLYHVVFDEKFEDYVILQGSNLSVICHGCLPKM</sequence>
<evidence type="ECO:0000313" key="1">
    <source>
        <dbReference type="EMBL" id="KAK0440355.1"/>
    </source>
</evidence>
<gene>
    <name evidence="1" type="ORF">EV421DRAFT_1905495</name>
</gene>
<protein>
    <submittedName>
        <fullName evidence="1">Uncharacterized protein</fullName>
    </submittedName>
</protein>
<comment type="caution">
    <text evidence="1">The sequence shown here is derived from an EMBL/GenBank/DDBJ whole genome shotgun (WGS) entry which is preliminary data.</text>
</comment>
<evidence type="ECO:0000313" key="2">
    <source>
        <dbReference type="Proteomes" id="UP001175226"/>
    </source>
</evidence>
<accession>A0AA39JE83</accession>
<dbReference type="AlphaFoldDB" id="A0AA39JE83"/>
<dbReference type="Proteomes" id="UP001175226">
    <property type="component" value="Unassembled WGS sequence"/>
</dbReference>
<dbReference type="InterPro" id="IPR027417">
    <property type="entry name" value="P-loop_NTPase"/>
</dbReference>
<dbReference type="EMBL" id="JAUEPT010000034">
    <property type="protein sequence ID" value="KAK0440355.1"/>
    <property type="molecule type" value="Genomic_DNA"/>
</dbReference>
<reference evidence="1" key="1">
    <citation type="submission" date="2023-06" db="EMBL/GenBank/DDBJ databases">
        <authorList>
            <consortium name="Lawrence Berkeley National Laboratory"/>
            <person name="Ahrendt S."/>
            <person name="Sahu N."/>
            <person name="Indic B."/>
            <person name="Wong-Bajracharya J."/>
            <person name="Merenyi Z."/>
            <person name="Ke H.-M."/>
            <person name="Monk M."/>
            <person name="Kocsube S."/>
            <person name="Drula E."/>
            <person name="Lipzen A."/>
            <person name="Balint B."/>
            <person name="Henrissat B."/>
            <person name="Andreopoulos B."/>
            <person name="Martin F.M."/>
            <person name="Harder C.B."/>
            <person name="Rigling D."/>
            <person name="Ford K.L."/>
            <person name="Foster G.D."/>
            <person name="Pangilinan J."/>
            <person name="Papanicolaou A."/>
            <person name="Barry K."/>
            <person name="LaButti K."/>
            <person name="Viragh M."/>
            <person name="Koriabine M."/>
            <person name="Yan M."/>
            <person name="Riley R."/>
            <person name="Champramary S."/>
            <person name="Plett K.L."/>
            <person name="Tsai I.J."/>
            <person name="Slot J."/>
            <person name="Sipos G."/>
            <person name="Plett J."/>
            <person name="Nagy L.G."/>
            <person name="Grigoriev I.V."/>
        </authorList>
    </citation>
    <scope>NUCLEOTIDE SEQUENCE</scope>
    <source>
        <strain evidence="1">FPL87.14</strain>
    </source>
</reference>